<evidence type="ECO:0000313" key="3">
    <source>
        <dbReference type="Proteomes" id="UP001614216"/>
    </source>
</evidence>
<dbReference type="SUPFAM" id="SSF56300">
    <property type="entry name" value="Metallo-dependent phosphatases"/>
    <property type="match status" value="1"/>
</dbReference>
<feature type="domain" description="Calcineurin-like phosphoesterase" evidence="1">
    <location>
        <begin position="1"/>
        <end position="163"/>
    </location>
</feature>
<dbReference type="InterPro" id="IPR029052">
    <property type="entry name" value="Metallo-depent_PP-like"/>
</dbReference>
<dbReference type="EMBL" id="JBITRD010000016">
    <property type="protein sequence ID" value="MFI7846625.1"/>
    <property type="molecule type" value="Genomic_DNA"/>
</dbReference>
<dbReference type="Pfam" id="PF00149">
    <property type="entry name" value="Metallophos"/>
    <property type="match status" value="1"/>
</dbReference>
<protein>
    <submittedName>
        <fullName evidence="2">Metallophosphoesterase</fullName>
    </submittedName>
</protein>
<name>A0ABW8B1U1_9FIRM</name>
<dbReference type="CDD" id="cd00838">
    <property type="entry name" value="MPP_superfamily"/>
    <property type="match status" value="1"/>
</dbReference>
<organism evidence="2 3">
    <name type="scientific">Dorea amylophila</name>
    <dbReference type="NCBI Taxonomy" id="2981789"/>
    <lineage>
        <taxon>Bacteria</taxon>
        <taxon>Bacillati</taxon>
        <taxon>Bacillota</taxon>
        <taxon>Clostridia</taxon>
        <taxon>Lachnospirales</taxon>
        <taxon>Lachnospiraceae</taxon>
        <taxon>Dorea</taxon>
    </lineage>
</organism>
<sequence length="234" mass="27623">MNYLVTGDKHGHFASVYTYLASIEENPEDICVIVLGDAGINYYGWPKDDKLKTSLNKLGCTFFCIHGNHEMRPESIPTYEEREWNGGIVYVEPEYPKLLFAKDGEIYDINRKKTLVIGGAYSPDRDYRIQMNPHAPLWWKDEQPSEETKKRVEEKLDSIGWKVDYVLTHTVPLHCIPTEAFLESVNQRKVDRSTEEWLQSLEDRLEYEKWYAGHYHIQKEVRKLEIMYENIHEF</sequence>
<comment type="caution">
    <text evidence="2">The sequence shown here is derived from an EMBL/GenBank/DDBJ whole genome shotgun (WGS) entry which is preliminary data.</text>
</comment>
<proteinExistence type="predicted"/>
<evidence type="ECO:0000313" key="2">
    <source>
        <dbReference type="EMBL" id="MFI7846625.1"/>
    </source>
</evidence>
<evidence type="ECO:0000259" key="1">
    <source>
        <dbReference type="Pfam" id="PF00149"/>
    </source>
</evidence>
<dbReference type="RefSeq" id="WP_396570463.1">
    <property type="nucleotide sequence ID" value="NZ_JBITRD010000016.1"/>
</dbReference>
<dbReference type="InterPro" id="IPR004843">
    <property type="entry name" value="Calcineurin-like_PHP"/>
</dbReference>
<dbReference type="Proteomes" id="UP001614216">
    <property type="component" value="Unassembled WGS sequence"/>
</dbReference>
<gene>
    <name evidence="2" type="ORF">ACIF0M_14095</name>
</gene>
<accession>A0ABW8B1U1</accession>
<reference evidence="2 3" key="1">
    <citation type="submission" date="2024-08" db="EMBL/GenBank/DDBJ databases">
        <authorList>
            <person name="Vancuren S.J."/>
            <person name="Allen-Vercoe E."/>
        </authorList>
    </citation>
    <scope>NUCLEOTIDE SEQUENCE [LARGE SCALE GENOMIC DNA]</scope>
    <source>
        <strain evidence="2 3">16-6-I_42_FAA</strain>
    </source>
</reference>
<dbReference type="Gene3D" id="3.60.21.10">
    <property type="match status" value="1"/>
</dbReference>
<keyword evidence="3" id="KW-1185">Reference proteome</keyword>